<dbReference type="EMBL" id="CP000252">
    <property type="protein sequence ID" value="ABC77389.1"/>
    <property type="molecule type" value="Genomic_DNA"/>
</dbReference>
<dbReference type="eggNOG" id="COG3359">
    <property type="taxonomic scope" value="Bacteria"/>
</dbReference>
<dbReference type="HOGENOM" id="CLU_035904_2_1_7"/>
<feature type="region of interest" description="Disordered" evidence="1">
    <location>
        <begin position="410"/>
        <end position="459"/>
    </location>
</feature>
<accession>Q2LTI0</accession>
<dbReference type="AlphaFoldDB" id="Q2LTI0"/>
<evidence type="ECO:0000256" key="1">
    <source>
        <dbReference type="SAM" id="MobiDB-lite"/>
    </source>
</evidence>
<keyword evidence="3" id="KW-0378">Hydrolase</keyword>
<dbReference type="Pfam" id="PF13482">
    <property type="entry name" value="RNase_H_2"/>
    <property type="match status" value="1"/>
</dbReference>
<dbReference type="PANTHER" id="PTHR38462:SF1">
    <property type="entry name" value="YPRB RIBONUCLEASE H-LIKE DOMAIN-CONTAINING PROTEIN"/>
    <property type="match status" value="1"/>
</dbReference>
<feature type="domain" description="YprB ribonuclease H-like" evidence="2">
    <location>
        <begin position="126"/>
        <end position="296"/>
    </location>
</feature>
<dbReference type="Proteomes" id="UP000001933">
    <property type="component" value="Chromosome"/>
</dbReference>
<dbReference type="Gene3D" id="1.25.40.10">
    <property type="entry name" value="Tetratricopeptide repeat domain"/>
    <property type="match status" value="1"/>
</dbReference>
<evidence type="ECO:0000313" key="4">
    <source>
        <dbReference type="Proteomes" id="UP000001933"/>
    </source>
</evidence>
<evidence type="ECO:0000313" key="3">
    <source>
        <dbReference type="EMBL" id="ABC77389.1"/>
    </source>
</evidence>
<dbReference type="InParanoid" id="Q2LTI0"/>
<dbReference type="OrthoDB" id="9790530at2"/>
<gene>
    <name evidence="3" type="ORF">SYN_00384</name>
</gene>
<dbReference type="RefSeq" id="WP_011417411.1">
    <property type="nucleotide sequence ID" value="NC_007759.1"/>
</dbReference>
<evidence type="ECO:0000259" key="2">
    <source>
        <dbReference type="Pfam" id="PF13482"/>
    </source>
</evidence>
<feature type="compositionally biased region" description="Basic and acidic residues" evidence="1">
    <location>
        <begin position="432"/>
        <end position="459"/>
    </location>
</feature>
<dbReference type="InterPro" id="IPR038720">
    <property type="entry name" value="YprB_RNase_H-like_dom"/>
</dbReference>
<proteinExistence type="predicted"/>
<keyword evidence="3" id="KW-0269">Exonuclease</keyword>
<dbReference type="SUPFAM" id="SSF48452">
    <property type="entry name" value="TPR-like"/>
    <property type="match status" value="1"/>
</dbReference>
<keyword evidence="4" id="KW-1185">Reference proteome</keyword>
<dbReference type="InterPro" id="IPR011990">
    <property type="entry name" value="TPR-like_helical_dom_sf"/>
</dbReference>
<sequence>MSLKDRLRRLTGEEESPAKPDTTDRAEQLSDLRRRLDAIVSRRPGDTPEFFPPGRLRKELPALQDLLTGCEECNDWGAFFRIDSLLEGTETHGIRRLNELETLDMEATALLANDTRLSDFDSRTALFLDTETTGLAGGTGTLAFLVGVGWFEADGRFLVRQLFARSFEEERAVLAALQKIAASKRYLVTFNGKSFDINLLATRYILNRLDNPLTALPHLDLLHPARRLFGHRISNSRLITLEEALLKFYREDDLPGSEVPMRYFNWLRSRDPHPLLDVFRHNRLDITALAALTVHLAGIFNSNGHCSHYDPSDLCAAARLFLDRGRQLSACSLYEDASRSASRTASLEARQALSLIHKKNSQWEKAVILWEDLLKENPNDLFAAEELAKWHEHRTGNLERALQLVDGIMKTSPPMPEQQKDAWRHRFSRLQTRCEKAKQRGVDDKTGAEKRTPPDNEVG</sequence>
<protein>
    <submittedName>
        <fullName evidence="3">Hypothetical cytosolic protein exonuclease</fullName>
    </submittedName>
</protein>
<keyword evidence="3" id="KW-0540">Nuclease</keyword>
<organism evidence="3 4">
    <name type="scientific">Syntrophus aciditrophicus (strain SB)</name>
    <dbReference type="NCBI Taxonomy" id="56780"/>
    <lineage>
        <taxon>Bacteria</taxon>
        <taxon>Pseudomonadati</taxon>
        <taxon>Thermodesulfobacteriota</taxon>
        <taxon>Syntrophia</taxon>
        <taxon>Syntrophales</taxon>
        <taxon>Syntrophaceae</taxon>
        <taxon>Syntrophus</taxon>
    </lineage>
</organism>
<reference evidence="3 4" key="1">
    <citation type="journal article" date="2007" name="Proc. Natl. Acad. Sci. U.S.A.">
        <title>The genome of Syntrophus aciditrophicus: life at the thermodynamic limit of microbial growth.</title>
        <authorList>
            <person name="McInerney M.J."/>
            <person name="Rohlin L."/>
            <person name="Mouttaki H."/>
            <person name="Kim U."/>
            <person name="Krupp R.S."/>
            <person name="Rios-Hernandez L."/>
            <person name="Sieber J."/>
            <person name="Struchtemeyer C.G."/>
            <person name="Bhattacharyya A."/>
            <person name="Campbell J.W."/>
            <person name="Gunsalus R.P."/>
        </authorList>
    </citation>
    <scope>NUCLEOTIDE SEQUENCE [LARGE SCALE GENOMIC DNA]</scope>
    <source>
        <strain evidence="3 4">SB</strain>
    </source>
</reference>
<dbReference type="SUPFAM" id="SSF53098">
    <property type="entry name" value="Ribonuclease H-like"/>
    <property type="match status" value="1"/>
</dbReference>
<dbReference type="PANTHER" id="PTHR38462">
    <property type="entry name" value="EXONUCLEASE-LIKE PROTEIN"/>
    <property type="match status" value="1"/>
</dbReference>
<feature type="region of interest" description="Disordered" evidence="1">
    <location>
        <begin position="1"/>
        <end position="28"/>
    </location>
</feature>
<dbReference type="KEGG" id="sat:SYN_00384"/>
<dbReference type="GO" id="GO:0004527">
    <property type="term" value="F:exonuclease activity"/>
    <property type="evidence" value="ECO:0007669"/>
    <property type="project" value="UniProtKB-KW"/>
</dbReference>
<dbReference type="InterPro" id="IPR012337">
    <property type="entry name" value="RNaseH-like_sf"/>
</dbReference>
<name>Q2LTI0_SYNAS</name>